<dbReference type="OrthoDB" id="440104at2759"/>
<organism evidence="2 3">
    <name type="scientific">Hyaloscypha hepaticicola</name>
    <dbReference type="NCBI Taxonomy" id="2082293"/>
    <lineage>
        <taxon>Eukaryota</taxon>
        <taxon>Fungi</taxon>
        <taxon>Dikarya</taxon>
        <taxon>Ascomycota</taxon>
        <taxon>Pezizomycotina</taxon>
        <taxon>Leotiomycetes</taxon>
        <taxon>Helotiales</taxon>
        <taxon>Hyaloscyphaceae</taxon>
        <taxon>Hyaloscypha</taxon>
    </lineage>
</organism>
<dbReference type="EMBL" id="KZ613578">
    <property type="protein sequence ID" value="PMD11995.1"/>
    <property type="molecule type" value="Genomic_DNA"/>
</dbReference>
<reference evidence="2 3" key="1">
    <citation type="submission" date="2016-05" db="EMBL/GenBank/DDBJ databases">
        <title>A degradative enzymes factory behind the ericoid mycorrhizal symbiosis.</title>
        <authorList>
            <consortium name="DOE Joint Genome Institute"/>
            <person name="Martino E."/>
            <person name="Morin E."/>
            <person name="Grelet G."/>
            <person name="Kuo A."/>
            <person name="Kohler A."/>
            <person name="Daghino S."/>
            <person name="Barry K."/>
            <person name="Choi C."/>
            <person name="Cichocki N."/>
            <person name="Clum A."/>
            <person name="Copeland A."/>
            <person name="Hainaut M."/>
            <person name="Haridas S."/>
            <person name="Labutti K."/>
            <person name="Lindquist E."/>
            <person name="Lipzen A."/>
            <person name="Khouja H.-R."/>
            <person name="Murat C."/>
            <person name="Ohm R."/>
            <person name="Olson A."/>
            <person name="Spatafora J."/>
            <person name="Veneault-Fourrey C."/>
            <person name="Henrissat B."/>
            <person name="Grigoriev I."/>
            <person name="Martin F."/>
            <person name="Perotto S."/>
        </authorList>
    </citation>
    <scope>NUCLEOTIDE SEQUENCE [LARGE SCALE GENOMIC DNA]</scope>
    <source>
        <strain evidence="2 3">UAMH 7357</strain>
    </source>
</reference>
<dbReference type="AlphaFoldDB" id="A0A2J6PD78"/>
<evidence type="ECO:0000313" key="2">
    <source>
        <dbReference type="EMBL" id="PMD11995.1"/>
    </source>
</evidence>
<dbReference type="Pfam" id="PF13358">
    <property type="entry name" value="DDE_3"/>
    <property type="match status" value="1"/>
</dbReference>
<dbReference type="Proteomes" id="UP000235672">
    <property type="component" value="Unassembled WGS sequence"/>
</dbReference>
<dbReference type="GO" id="GO:0003676">
    <property type="term" value="F:nucleic acid binding"/>
    <property type="evidence" value="ECO:0007669"/>
    <property type="project" value="InterPro"/>
</dbReference>
<protein>
    <recommendedName>
        <fullName evidence="1">Tc1-like transposase DDE domain-containing protein</fullName>
    </recommendedName>
</protein>
<keyword evidence="3" id="KW-1185">Reference proteome</keyword>
<name>A0A2J6PD78_9HELO</name>
<gene>
    <name evidence="2" type="ORF">NA56DRAFT_713642</name>
</gene>
<evidence type="ECO:0000313" key="3">
    <source>
        <dbReference type="Proteomes" id="UP000235672"/>
    </source>
</evidence>
<dbReference type="InterPro" id="IPR036397">
    <property type="entry name" value="RNaseH_sf"/>
</dbReference>
<dbReference type="STRING" id="1745343.A0A2J6PD78"/>
<proteinExistence type="predicted"/>
<dbReference type="Gene3D" id="3.30.420.10">
    <property type="entry name" value="Ribonuclease H-like superfamily/Ribonuclease H"/>
    <property type="match status" value="1"/>
</dbReference>
<dbReference type="InterPro" id="IPR038717">
    <property type="entry name" value="Tc1-like_DDE_dom"/>
</dbReference>
<accession>A0A2J6PD78</accession>
<sequence length="222" mass="25817">MNWPKVREELGLSDEVTFHVRGRSAKVKVTRNIHYGESERYCEDCIQYRLYRGHTTVVNAWGAIGFGYKSPLIFVDGTCKKGAFKQVDYLVQVLKHLRPILDAFALIIYTLGLVPLFMEDGNTAHGHKSATNCCAQYRSKHGMVLLTHPSTSPDMNPIEKCWRWIKQALHRRRYQPTTEAEMRQAVLEEWEAIPQEWINKLILKQEHWVTVLIQRHGWSTPN</sequence>
<evidence type="ECO:0000259" key="1">
    <source>
        <dbReference type="Pfam" id="PF13358"/>
    </source>
</evidence>
<feature type="domain" description="Tc1-like transposase DDE" evidence="1">
    <location>
        <begin position="52"/>
        <end position="175"/>
    </location>
</feature>